<reference evidence="2" key="1">
    <citation type="submission" date="2025-08" db="UniProtKB">
        <authorList>
            <consortium name="Ensembl"/>
        </authorList>
    </citation>
    <scope>IDENTIFICATION</scope>
</reference>
<accession>A0A8C3Y2E4</accession>
<organism evidence="2 3">
    <name type="scientific">Catharus ustulatus</name>
    <name type="common">Russet-backed thrush</name>
    <name type="synonym">Hylocichla ustulatus</name>
    <dbReference type="NCBI Taxonomy" id="91951"/>
    <lineage>
        <taxon>Eukaryota</taxon>
        <taxon>Metazoa</taxon>
        <taxon>Chordata</taxon>
        <taxon>Craniata</taxon>
        <taxon>Vertebrata</taxon>
        <taxon>Euteleostomi</taxon>
        <taxon>Archelosauria</taxon>
        <taxon>Archosauria</taxon>
        <taxon>Dinosauria</taxon>
        <taxon>Saurischia</taxon>
        <taxon>Theropoda</taxon>
        <taxon>Coelurosauria</taxon>
        <taxon>Aves</taxon>
        <taxon>Neognathae</taxon>
        <taxon>Neoaves</taxon>
        <taxon>Telluraves</taxon>
        <taxon>Australaves</taxon>
        <taxon>Passeriformes</taxon>
        <taxon>Turdidae</taxon>
        <taxon>Catharus</taxon>
    </lineage>
</organism>
<feature type="compositionally biased region" description="Polar residues" evidence="1">
    <location>
        <begin position="25"/>
        <end position="44"/>
    </location>
</feature>
<dbReference type="AlphaFoldDB" id="A0A8C3Y2E4"/>
<dbReference type="Proteomes" id="UP000694563">
    <property type="component" value="Unassembled WGS sequence"/>
</dbReference>
<reference evidence="2" key="2">
    <citation type="submission" date="2025-09" db="UniProtKB">
        <authorList>
            <consortium name="Ensembl"/>
        </authorList>
    </citation>
    <scope>IDENTIFICATION</scope>
</reference>
<sequence length="54" mass="5971">MISQLFILSSKGDPLIHRDCIPSEIAQNSPKSPQNTPKSPQNTPKSPPNLFRTL</sequence>
<feature type="region of interest" description="Disordered" evidence="1">
    <location>
        <begin position="24"/>
        <end position="54"/>
    </location>
</feature>
<protein>
    <submittedName>
        <fullName evidence="2">Uncharacterized protein</fullName>
    </submittedName>
</protein>
<evidence type="ECO:0000256" key="1">
    <source>
        <dbReference type="SAM" id="MobiDB-lite"/>
    </source>
</evidence>
<evidence type="ECO:0000313" key="2">
    <source>
        <dbReference type="Ensembl" id="ENSCUSP00005010568.1"/>
    </source>
</evidence>
<evidence type="ECO:0000313" key="3">
    <source>
        <dbReference type="Proteomes" id="UP000694563"/>
    </source>
</evidence>
<dbReference type="Ensembl" id="ENSCUST00005011015.1">
    <property type="protein sequence ID" value="ENSCUSP00005010568.1"/>
    <property type="gene ID" value="ENSCUSG00005006786.1"/>
</dbReference>
<proteinExistence type="predicted"/>
<name>A0A8C3Y2E4_CATUS</name>
<keyword evidence="3" id="KW-1185">Reference proteome</keyword>